<name>I5B3C5_9BACT</name>
<dbReference type="HOGENOM" id="CLU_134973_6_2_7"/>
<proteinExistence type="predicted"/>
<evidence type="ECO:0000313" key="3">
    <source>
        <dbReference type="Proteomes" id="UP000005778"/>
    </source>
</evidence>
<gene>
    <name evidence="2" type="ORF">DespoDRAFT_02095</name>
</gene>
<dbReference type="SUPFAM" id="SSF55008">
    <property type="entry name" value="HMA, heavy metal-associated domain"/>
    <property type="match status" value="1"/>
</dbReference>
<dbReference type="Pfam" id="PF00403">
    <property type="entry name" value="HMA"/>
    <property type="match status" value="1"/>
</dbReference>
<feature type="domain" description="HMA" evidence="1">
    <location>
        <begin position="1"/>
        <end position="64"/>
    </location>
</feature>
<organism evidence="2 3">
    <name type="scientific">Desulfobacter postgatei 2ac9</name>
    <dbReference type="NCBI Taxonomy" id="879212"/>
    <lineage>
        <taxon>Bacteria</taxon>
        <taxon>Pseudomonadati</taxon>
        <taxon>Thermodesulfobacteriota</taxon>
        <taxon>Desulfobacteria</taxon>
        <taxon>Desulfobacterales</taxon>
        <taxon>Desulfobacteraceae</taxon>
        <taxon>Desulfobacter</taxon>
    </lineage>
</organism>
<keyword evidence="3" id="KW-1185">Reference proteome</keyword>
<dbReference type="Gene3D" id="3.30.70.100">
    <property type="match status" value="1"/>
</dbReference>
<dbReference type="InterPro" id="IPR036163">
    <property type="entry name" value="HMA_dom_sf"/>
</dbReference>
<evidence type="ECO:0000259" key="1">
    <source>
        <dbReference type="PROSITE" id="PS50846"/>
    </source>
</evidence>
<dbReference type="Proteomes" id="UP000005778">
    <property type="component" value="Chromosome"/>
</dbReference>
<reference evidence="2 3" key="2">
    <citation type="submission" date="2012-02" db="EMBL/GenBank/DDBJ databases">
        <title>Improved High-Quality Draft sequence of Desulfobacter postgatei 2ac9.</title>
        <authorList>
            <consortium name="US DOE Joint Genome Institute"/>
            <person name="Lucas S."/>
            <person name="Han J."/>
            <person name="Lapidus A."/>
            <person name="Cheng J.-F."/>
            <person name="Goodwin L."/>
            <person name="Pitluck S."/>
            <person name="Peters L."/>
            <person name="Ovchinnikova G."/>
            <person name="Held B."/>
            <person name="Detter J.C."/>
            <person name="Han C."/>
            <person name="Tapia R."/>
            <person name="Land M."/>
            <person name="Hauser L."/>
            <person name="Kyrpides N."/>
            <person name="Ivanova N."/>
            <person name="Pagani I."/>
            <person name="Orellana R."/>
            <person name="Lovley D."/>
            <person name="Woyke T."/>
        </authorList>
    </citation>
    <scope>NUCLEOTIDE SEQUENCE [LARGE SCALE GENOMIC DNA]</scope>
    <source>
        <strain evidence="2 3">2ac9</strain>
    </source>
</reference>
<dbReference type="GO" id="GO:0046872">
    <property type="term" value="F:metal ion binding"/>
    <property type="evidence" value="ECO:0007669"/>
    <property type="project" value="InterPro"/>
</dbReference>
<sequence length="66" mass="7350">MIKHLSVEGMSCKHCVNRVKKYLETVGTNVSVDLEGKKADFNAESDVDMATVIKEISEFGFTVKEI</sequence>
<protein>
    <submittedName>
        <fullName evidence="2">Copper chaperone</fullName>
    </submittedName>
</protein>
<dbReference type="RefSeq" id="WP_004073374.1">
    <property type="nucleotide sequence ID" value="NZ_CM001488.1"/>
</dbReference>
<dbReference type="EMBL" id="CM001488">
    <property type="protein sequence ID" value="EIM63988.1"/>
    <property type="molecule type" value="Genomic_DNA"/>
</dbReference>
<dbReference type="CDD" id="cd00371">
    <property type="entry name" value="HMA"/>
    <property type="match status" value="1"/>
</dbReference>
<dbReference type="AlphaFoldDB" id="I5B3C5"/>
<evidence type="ECO:0000313" key="2">
    <source>
        <dbReference type="EMBL" id="EIM63988.1"/>
    </source>
</evidence>
<dbReference type="STRING" id="879212.DespoDRAFT_02095"/>
<reference evidence="2 3" key="1">
    <citation type="submission" date="2011-09" db="EMBL/GenBank/DDBJ databases">
        <authorList>
            <consortium name="US DOE Joint Genome Institute (JGI-PGF)"/>
            <person name="Lucas S."/>
            <person name="Han J."/>
            <person name="Lapidus A."/>
            <person name="Cheng J.-F."/>
            <person name="Goodwin L."/>
            <person name="Pitluck S."/>
            <person name="Peters L."/>
            <person name="Land M.L."/>
            <person name="Hauser L."/>
            <person name="Orellana R."/>
            <person name="Lovley D."/>
            <person name="Woyke T.J."/>
        </authorList>
    </citation>
    <scope>NUCLEOTIDE SEQUENCE [LARGE SCALE GENOMIC DNA]</scope>
    <source>
        <strain evidence="2 3">2ac9</strain>
    </source>
</reference>
<dbReference type="PROSITE" id="PS50846">
    <property type="entry name" value="HMA_2"/>
    <property type="match status" value="1"/>
</dbReference>
<accession>I5B3C5</accession>
<dbReference type="InterPro" id="IPR006121">
    <property type="entry name" value="HMA_dom"/>
</dbReference>